<sequence length="252" mass="27632">MKLSVSILLSYSSAQRCEDFTLGQRCQSSCDGDFYNCKDACDNGDFSCVTRCQAEFLDCQSACPCGANCPQGCSTNDACGANKFCSYTSILVLNHKQHFRDQALAINTLDDSVSEIVFDYGLSDIEDACSVIFRGESYFLGGYQRTRQVAKIGGNGCEIEILDDRLSVGHQDGVFGSCSVFNQQVALCFAVENEDSKTCHSWEPGMRQSQLPTANESHDWSEMITFRGSLFTVGGCLEPTYAGYGSKIFDKN</sequence>
<evidence type="ECO:0000313" key="2">
    <source>
        <dbReference type="EMBL" id="CAG5079746.1"/>
    </source>
</evidence>
<proteinExistence type="predicted"/>
<dbReference type="EMBL" id="OU015568">
    <property type="protein sequence ID" value="CAG5079736.1"/>
    <property type="molecule type" value="Genomic_DNA"/>
</dbReference>
<accession>A0ABN7RK57</accession>
<name>A0ABN7RK57_OIKDI</name>
<evidence type="ECO:0000313" key="3">
    <source>
        <dbReference type="Proteomes" id="UP001158576"/>
    </source>
</evidence>
<evidence type="ECO:0000313" key="1">
    <source>
        <dbReference type="EMBL" id="CAG5079736.1"/>
    </source>
</evidence>
<protein>
    <submittedName>
        <fullName evidence="1">Oidioi.mRNA.OKI2018_I69.PAR.g9345.t1.cds</fullName>
    </submittedName>
    <submittedName>
        <fullName evidence="2">Oidioi.mRNA.OKI2018_I69.PAR.g9350.t1.cds</fullName>
    </submittedName>
</protein>
<dbReference type="EMBL" id="OU015568">
    <property type="protein sequence ID" value="CAG5079746.1"/>
    <property type="molecule type" value="Genomic_DNA"/>
</dbReference>
<keyword evidence="3" id="KW-1185">Reference proteome</keyword>
<gene>
    <name evidence="1" type="ORF">OKIOD_LOCUS903</name>
    <name evidence="2" type="ORF">OKIOD_LOCUS908</name>
</gene>
<organism evidence="2 3">
    <name type="scientific">Oikopleura dioica</name>
    <name type="common">Tunicate</name>
    <dbReference type="NCBI Taxonomy" id="34765"/>
    <lineage>
        <taxon>Eukaryota</taxon>
        <taxon>Metazoa</taxon>
        <taxon>Chordata</taxon>
        <taxon>Tunicata</taxon>
        <taxon>Appendicularia</taxon>
        <taxon>Copelata</taxon>
        <taxon>Oikopleuridae</taxon>
        <taxon>Oikopleura</taxon>
    </lineage>
</organism>
<dbReference type="Proteomes" id="UP001158576">
    <property type="component" value="Chromosome PAR"/>
</dbReference>
<reference evidence="2 3" key="1">
    <citation type="submission" date="2021-04" db="EMBL/GenBank/DDBJ databases">
        <authorList>
            <person name="Bliznina A."/>
        </authorList>
    </citation>
    <scope>NUCLEOTIDE SEQUENCE [LARGE SCALE GENOMIC DNA]</scope>
</reference>